<evidence type="ECO:0000313" key="1">
    <source>
        <dbReference type="EnsemblPlants" id="AVESA.00010b.r2.3AG0443390.1.CDS"/>
    </source>
</evidence>
<proteinExistence type="predicted"/>
<accession>A0ACD5VJR0</accession>
<reference evidence="1" key="1">
    <citation type="submission" date="2021-05" db="EMBL/GenBank/DDBJ databases">
        <authorList>
            <person name="Scholz U."/>
            <person name="Mascher M."/>
            <person name="Fiebig A."/>
        </authorList>
    </citation>
    <scope>NUCLEOTIDE SEQUENCE [LARGE SCALE GENOMIC DNA]</scope>
</reference>
<organism evidence="1 2">
    <name type="scientific">Avena sativa</name>
    <name type="common">Oat</name>
    <dbReference type="NCBI Taxonomy" id="4498"/>
    <lineage>
        <taxon>Eukaryota</taxon>
        <taxon>Viridiplantae</taxon>
        <taxon>Streptophyta</taxon>
        <taxon>Embryophyta</taxon>
        <taxon>Tracheophyta</taxon>
        <taxon>Spermatophyta</taxon>
        <taxon>Magnoliopsida</taxon>
        <taxon>Liliopsida</taxon>
        <taxon>Poales</taxon>
        <taxon>Poaceae</taxon>
        <taxon>BOP clade</taxon>
        <taxon>Pooideae</taxon>
        <taxon>Poodae</taxon>
        <taxon>Poeae</taxon>
        <taxon>Poeae Chloroplast Group 1 (Aveneae type)</taxon>
        <taxon>Aveninae</taxon>
        <taxon>Avena</taxon>
    </lineage>
</organism>
<sequence length="487" mass="53492">MAPTQELAIDVTNYSGEGPPAWEWEEPVSPVGRLFLEPHLRCYVVCVIGLGAPVDLPALRDGLQATLLRHPRFCSLQVMDESRKASRPKWVQTTVSLDDHVIVPDLNPTATSAEADRAMEDYLSSISTLPMDHSRPLWELHVLDFPTTEAAAALALRMHHSLGDGASLMSLLVACARPAADPTTAPPTLPTAAATRRAMPTRPPVSAMLAWVISTLVLAWHTVVDLVCFVATASSILRDPPTLLKGTEGVEFRPKRFVNRTLSLDDVKYVKNAMNCTVNDVLLGVTSAALSRYYFRKTGESVEKSIKVRSLLAVNLRKTPGLHTLQASMMEPGKADGAKWGNQLGYMILPFHISKHDDLLEYVREGTKVARRKKSSMESVLIYKSPVTVMKIFGVKAAASLYYNLFTNTTLVYSNVVGPSELLVLYGHPVVYIAPSVYGLSTGLTIHYQSYMNIIKLVLAVDEAQFPDAHDLLDDFAQSLKLIRDAA</sequence>
<reference evidence="1" key="2">
    <citation type="submission" date="2025-09" db="UniProtKB">
        <authorList>
            <consortium name="EnsemblPlants"/>
        </authorList>
    </citation>
    <scope>IDENTIFICATION</scope>
</reference>
<keyword evidence="2" id="KW-1185">Reference proteome</keyword>
<dbReference type="Proteomes" id="UP001732700">
    <property type="component" value="Chromosome 3A"/>
</dbReference>
<evidence type="ECO:0000313" key="2">
    <source>
        <dbReference type="Proteomes" id="UP001732700"/>
    </source>
</evidence>
<dbReference type="EnsemblPlants" id="AVESA.00010b.r2.3AG0443390.1">
    <property type="protein sequence ID" value="AVESA.00010b.r2.3AG0443390.1.CDS"/>
    <property type="gene ID" value="AVESA.00010b.r2.3AG0443390"/>
</dbReference>
<protein>
    <submittedName>
        <fullName evidence="1">Uncharacterized protein</fullName>
    </submittedName>
</protein>
<name>A0ACD5VJR0_AVESA</name>